<proteinExistence type="inferred from homology"/>
<organism evidence="5 6">
    <name type="scientific">Maioricimonas rarisocia</name>
    <dbReference type="NCBI Taxonomy" id="2528026"/>
    <lineage>
        <taxon>Bacteria</taxon>
        <taxon>Pseudomonadati</taxon>
        <taxon>Planctomycetota</taxon>
        <taxon>Planctomycetia</taxon>
        <taxon>Planctomycetales</taxon>
        <taxon>Planctomycetaceae</taxon>
        <taxon>Maioricimonas</taxon>
    </lineage>
</organism>
<dbReference type="EMBL" id="CP036275">
    <property type="protein sequence ID" value="QDU40420.1"/>
    <property type="molecule type" value="Genomic_DNA"/>
</dbReference>
<keyword evidence="6" id="KW-1185">Reference proteome</keyword>
<feature type="compositionally biased region" description="Polar residues" evidence="2">
    <location>
        <begin position="1"/>
        <end position="12"/>
    </location>
</feature>
<dbReference type="RefSeq" id="WP_197443742.1">
    <property type="nucleotide sequence ID" value="NZ_CP036275.1"/>
</dbReference>
<evidence type="ECO:0000256" key="3">
    <source>
        <dbReference type="SAM" id="Phobius"/>
    </source>
</evidence>
<feature type="transmembrane region" description="Helical" evidence="3">
    <location>
        <begin position="41"/>
        <end position="64"/>
    </location>
</feature>
<evidence type="ECO:0000313" key="5">
    <source>
        <dbReference type="EMBL" id="QDU40420.1"/>
    </source>
</evidence>
<protein>
    <submittedName>
        <fullName evidence="5">UDP-N-acetylgalactosamine-undecaprenyl-phosphate N-acetylgalactosaminephosphotransferase</fullName>
        <ecNumber evidence="5">2.7.8.40</ecNumber>
    </submittedName>
</protein>
<dbReference type="InterPro" id="IPR003362">
    <property type="entry name" value="Bact_transf"/>
</dbReference>
<name>A0A517ZD99_9PLAN</name>
<keyword evidence="3" id="KW-1133">Transmembrane helix</keyword>
<dbReference type="PANTHER" id="PTHR30576:SF0">
    <property type="entry name" value="UNDECAPRENYL-PHOSPHATE N-ACETYLGALACTOSAMINYL 1-PHOSPHATE TRANSFERASE-RELATED"/>
    <property type="match status" value="1"/>
</dbReference>
<dbReference type="GO" id="GO:0016780">
    <property type="term" value="F:phosphotransferase activity, for other substituted phosphate groups"/>
    <property type="evidence" value="ECO:0007669"/>
    <property type="project" value="TreeGrafter"/>
</dbReference>
<evidence type="ECO:0000256" key="1">
    <source>
        <dbReference type="ARBA" id="ARBA00006464"/>
    </source>
</evidence>
<sequence length="256" mass="29099">MCQTRFATTTAESTREGDLGPGEYGARPRPVFDIGKRCFDIVFSAAILLLTLPFSLLVTLAIWLESGGPILFRQQRVGKDGRLFWIYKFRSMYPETPKYAVTPTNDDRDPRVTRVGRLLRKSGLDELPQFWCVLRGDMSVVGPRPEMPFIVEAYSPRARRRLRVLPGITGPWQISTHRHEPIHENLQYDLYYLAHRSMILDVKLVTRTAVLAGTALYRGLGYRVLNRTRRMFGSMLPHAVSSGVTPSQDSTRKLAS</sequence>
<keyword evidence="3" id="KW-0812">Transmembrane</keyword>
<evidence type="ECO:0000313" key="6">
    <source>
        <dbReference type="Proteomes" id="UP000320496"/>
    </source>
</evidence>
<dbReference type="KEGG" id="mri:Mal4_47760"/>
<evidence type="ECO:0000259" key="4">
    <source>
        <dbReference type="Pfam" id="PF02397"/>
    </source>
</evidence>
<evidence type="ECO:0000256" key="2">
    <source>
        <dbReference type="SAM" id="MobiDB-lite"/>
    </source>
</evidence>
<keyword evidence="3" id="KW-0472">Membrane</keyword>
<reference evidence="5 6" key="1">
    <citation type="submission" date="2019-02" db="EMBL/GenBank/DDBJ databases">
        <title>Deep-cultivation of Planctomycetes and their phenomic and genomic characterization uncovers novel biology.</title>
        <authorList>
            <person name="Wiegand S."/>
            <person name="Jogler M."/>
            <person name="Boedeker C."/>
            <person name="Pinto D."/>
            <person name="Vollmers J."/>
            <person name="Rivas-Marin E."/>
            <person name="Kohn T."/>
            <person name="Peeters S.H."/>
            <person name="Heuer A."/>
            <person name="Rast P."/>
            <person name="Oberbeckmann S."/>
            <person name="Bunk B."/>
            <person name="Jeske O."/>
            <person name="Meyerdierks A."/>
            <person name="Storesund J.E."/>
            <person name="Kallscheuer N."/>
            <person name="Luecker S."/>
            <person name="Lage O.M."/>
            <person name="Pohl T."/>
            <person name="Merkel B.J."/>
            <person name="Hornburger P."/>
            <person name="Mueller R.-W."/>
            <person name="Bruemmer F."/>
            <person name="Labrenz M."/>
            <person name="Spormann A.M."/>
            <person name="Op den Camp H."/>
            <person name="Overmann J."/>
            <person name="Amann R."/>
            <person name="Jetten M.S.M."/>
            <person name="Mascher T."/>
            <person name="Medema M.H."/>
            <person name="Devos D.P."/>
            <person name="Kaster A.-K."/>
            <person name="Ovreas L."/>
            <person name="Rohde M."/>
            <person name="Galperin M.Y."/>
            <person name="Jogler C."/>
        </authorList>
    </citation>
    <scope>NUCLEOTIDE SEQUENCE [LARGE SCALE GENOMIC DNA]</scope>
    <source>
        <strain evidence="5 6">Mal4</strain>
    </source>
</reference>
<gene>
    <name evidence="5" type="primary">wecA_3</name>
    <name evidence="5" type="ORF">Mal4_47760</name>
</gene>
<dbReference type="PANTHER" id="PTHR30576">
    <property type="entry name" value="COLANIC BIOSYNTHESIS UDP-GLUCOSE LIPID CARRIER TRANSFERASE"/>
    <property type="match status" value="1"/>
</dbReference>
<dbReference type="Pfam" id="PF02397">
    <property type="entry name" value="Bac_transf"/>
    <property type="match status" value="1"/>
</dbReference>
<feature type="domain" description="Bacterial sugar transferase" evidence="4">
    <location>
        <begin position="36"/>
        <end position="209"/>
    </location>
</feature>
<comment type="similarity">
    <text evidence="1">Belongs to the bacterial sugar transferase family.</text>
</comment>
<dbReference type="Proteomes" id="UP000320496">
    <property type="component" value="Chromosome"/>
</dbReference>
<dbReference type="EC" id="2.7.8.40" evidence="5"/>
<keyword evidence="5" id="KW-0808">Transferase</keyword>
<feature type="region of interest" description="Disordered" evidence="2">
    <location>
        <begin position="1"/>
        <end position="22"/>
    </location>
</feature>
<dbReference type="AlphaFoldDB" id="A0A517ZD99"/>
<accession>A0A517ZD99</accession>